<reference evidence="1 2" key="1">
    <citation type="submission" date="2014-04" db="EMBL/GenBank/DDBJ databases">
        <authorList>
            <person name="Sears C."/>
            <person name="Carroll K."/>
            <person name="Sack B.R."/>
            <person name="Qadri F."/>
            <person name="Myers L.L."/>
            <person name="Chung G.-T."/>
            <person name="Escheverria P."/>
            <person name="Fraser C.M."/>
            <person name="Sadzewicz L."/>
            <person name="Shefchek K.A."/>
            <person name="Tallon L."/>
            <person name="Das S.P."/>
            <person name="Daugherty S."/>
            <person name="Mongodin E.F."/>
        </authorList>
    </citation>
    <scope>NUCLEOTIDE SEQUENCE [LARGE SCALE GENOMIC DNA]</scope>
    <source>
        <strain evidence="1 2">3975 RP4</strain>
    </source>
</reference>
<proteinExistence type="predicted"/>
<sequence length="269" mass="30157">MNVIKGQAFYGTTGLLHAPTAVMQKDKTVMLGGNMLDVNILSRYWVRSEYHSYTYNYYINCTLFPWLEVAYTCTLVKGIHGSSYWPQQTWGSFTNQDRSFHFRLRAWKEGWWKAWTPQVVIGANDPGSHSSNGGGDIDWGGGGSGNHNYLTRYYLAATKHVEFSGIGTVGVHVAWVIGKAMSDVHYSRPAAGINFYFGIKGEGFWQKALNGFNLMAEVCPGHAEDLHTATYTVNVGGTYSIWKDHINLIAELNDGKYFIGGIFFKLHLK</sequence>
<accession>A0A069S471</accession>
<protein>
    <recommendedName>
        <fullName evidence="3">YjbH domain-containing protein</fullName>
    </recommendedName>
</protein>
<dbReference type="RefSeq" id="WP_008781569.1">
    <property type="nucleotide sequence ID" value="NZ_JNHM01000154.1"/>
</dbReference>
<dbReference type="InterPro" id="IPR010344">
    <property type="entry name" value="YbjH"/>
</dbReference>
<evidence type="ECO:0008006" key="3">
    <source>
        <dbReference type="Google" id="ProtNLM"/>
    </source>
</evidence>
<evidence type="ECO:0000313" key="2">
    <source>
        <dbReference type="Proteomes" id="UP000027661"/>
    </source>
</evidence>
<gene>
    <name evidence="1" type="ORF">M099_4213</name>
</gene>
<evidence type="ECO:0000313" key="1">
    <source>
        <dbReference type="EMBL" id="KDS44801.1"/>
    </source>
</evidence>
<dbReference type="EMBL" id="JNHM01000154">
    <property type="protein sequence ID" value="KDS44801.1"/>
    <property type="molecule type" value="Genomic_DNA"/>
</dbReference>
<organism evidence="1 2">
    <name type="scientific">Phocaeicola vulgatus str. 3975 RP4</name>
    <dbReference type="NCBI Taxonomy" id="1339352"/>
    <lineage>
        <taxon>Bacteria</taxon>
        <taxon>Pseudomonadati</taxon>
        <taxon>Bacteroidota</taxon>
        <taxon>Bacteroidia</taxon>
        <taxon>Bacteroidales</taxon>
        <taxon>Bacteroidaceae</taxon>
        <taxon>Phocaeicola</taxon>
    </lineage>
</organism>
<dbReference type="AlphaFoldDB" id="A0A069S471"/>
<name>A0A069S471_PHOVU</name>
<dbReference type="Proteomes" id="UP000027661">
    <property type="component" value="Unassembled WGS sequence"/>
</dbReference>
<dbReference type="PATRIC" id="fig|1339352.3.peg.3951"/>
<comment type="caution">
    <text evidence="1">The sequence shown here is derived from an EMBL/GenBank/DDBJ whole genome shotgun (WGS) entry which is preliminary data.</text>
</comment>
<dbReference type="Pfam" id="PF06082">
    <property type="entry name" value="YjbH"/>
    <property type="match status" value="1"/>
</dbReference>